<dbReference type="GO" id="GO:0050897">
    <property type="term" value="F:cobalt ion binding"/>
    <property type="evidence" value="ECO:0007669"/>
    <property type="project" value="TreeGrafter"/>
</dbReference>
<evidence type="ECO:0000256" key="11">
    <source>
        <dbReference type="ARBA" id="ARBA00045497"/>
    </source>
</evidence>
<sequence length="322" mass="36303">MTVVAAYVYAEGKRDRAVSLDDAADLALAPGEFVWIGIVDPDDRELAQLQRHFNLHPLAVRNAHKPYVLPKIEVYDEEIFVVARTARLDGEAIAYGKTAILVGKSHIITMRSGSLREHTDLRARLEASPHLLKLGVDYVLHGVLDFIVDGYGPIVEAIEDSVAEMERRALDTFLSRAEVSRIFAMRREMIRFRRIMGPTEEVLSRLGHIEVDCIDAHVRPYFRDVLNRVRRIASMVEGLREILSSVLEASSLLEQQRQGTITRQLAAWAAILAVPTAIAGIYGMNFQNMPELGWKYGYHLTVAVILSAAGYLYFRFKRSGWL</sequence>
<dbReference type="InterPro" id="IPR045861">
    <property type="entry name" value="CorA_cytoplasmic_dom"/>
</dbReference>
<dbReference type="InterPro" id="IPR002523">
    <property type="entry name" value="MgTranspt_CorA/ZnTranspt_ZntB"/>
</dbReference>
<dbReference type="GO" id="GO:0015095">
    <property type="term" value="F:magnesium ion transmembrane transporter activity"/>
    <property type="evidence" value="ECO:0007669"/>
    <property type="project" value="TreeGrafter"/>
</dbReference>
<protein>
    <submittedName>
        <fullName evidence="13">Magnesium transporter</fullName>
    </submittedName>
</protein>
<dbReference type="GO" id="GO:0015087">
    <property type="term" value="F:cobalt ion transmembrane transporter activity"/>
    <property type="evidence" value="ECO:0007669"/>
    <property type="project" value="TreeGrafter"/>
</dbReference>
<reference evidence="13" key="1">
    <citation type="journal article" date="2014" name="Int. J. Syst. Evol. Microbiol.">
        <title>Complete genome sequence of Corynebacterium casei LMG S-19264T (=DSM 44701T), isolated from a smear-ripened cheese.</title>
        <authorList>
            <consortium name="US DOE Joint Genome Institute (JGI-PGF)"/>
            <person name="Walter F."/>
            <person name="Albersmeier A."/>
            <person name="Kalinowski J."/>
            <person name="Ruckert C."/>
        </authorList>
    </citation>
    <scope>NUCLEOTIDE SEQUENCE</scope>
    <source>
        <strain evidence="13">CGMCC 1.15493</strain>
    </source>
</reference>
<dbReference type="EMBL" id="BMJJ01000008">
    <property type="protein sequence ID" value="GGD28326.1"/>
    <property type="molecule type" value="Genomic_DNA"/>
</dbReference>
<proteinExistence type="inferred from homology"/>
<dbReference type="RefSeq" id="WP_188852974.1">
    <property type="nucleotide sequence ID" value="NZ_BMJJ01000008.1"/>
</dbReference>
<dbReference type="PANTHER" id="PTHR46494:SF1">
    <property type="entry name" value="CORA FAMILY METAL ION TRANSPORTER (EUROFUNG)"/>
    <property type="match status" value="1"/>
</dbReference>
<reference evidence="13" key="2">
    <citation type="submission" date="2020-09" db="EMBL/GenBank/DDBJ databases">
        <authorList>
            <person name="Sun Q."/>
            <person name="Zhou Y."/>
        </authorList>
    </citation>
    <scope>NUCLEOTIDE SEQUENCE</scope>
    <source>
        <strain evidence="13">CGMCC 1.15493</strain>
    </source>
</reference>
<evidence type="ECO:0000256" key="3">
    <source>
        <dbReference type="ARBA" id="ARBA00022448"/>
    </source>
</evidence>
<comment type="similarity">
    <text evidence="2">Belongs to the CorA metal ion transporter (MIT) (TC 1.A.35) family.</text>
</comment>
<dbReference type="Proteomes" id="UP000613160">
    <property type="component" value="Unassembled WGS sequence"/>
</dbReference>
<dbReference type="GO" id="GO:0005886">
    <property type="term" value="C:plasma membrane"/>
    <property type="evidence" value="ECO:0007669"/>
    <property type="project" value="UniProtKB-SubCell"/>
</dbReference>
<keyword evidence="9 12" id="KW-0472">Membrane</keyword>
<evidence type="ECO:0000256" key="4">
    <source>
        <dbReference type="ARBA" id="ARBA00022475"/>
    </source>
</evidence>
<evidence type="ECO:0000256" key="1">
    <source>
        <dbReference type="ARBA" id="ARBA00004651"/>
    </source>
</evidence>
<keyword evidence="7 12" id="KW-1133">Transmembrane helix</keyword>
<dbReference type="SUPFAM" id="SSF144083">
    <property type="entry name" value="Magnesium transport protein CorA, transmembrane region"/>
    <property type="match status" value="1"/>
</dbReference>
<evidence type="ECO:0000256" key="8">
    <source>
        <dbReference type="ARBA" id="ARBA00023065"/>
    </source>
</evidence>
<dbReference type="GO" id="GO:0000287">
    <property type="term" value="F:magnesium ion binding"/>
    <property type="evidence" value="ECO:0007669"/>
    <property type="project" value="TreeGrafter"/>
</dbReference>
<feature type="transmembrane region" description="Helical" evidence="12">
    <location>
        <begin position="296"/>
        <end position="314"/>
    </location>
</feature>
<evidence type="ECO:0000256" key="5">
    <source>
        <dbReference type="ARBA" id="ARBA00022692"/>
    </source>
</evidence>
<comment type="caution">
    <text evidence="13">The sequence shown here is derived from an EMBL/GenBank/DDBJ whole genome shotgun (WGS) entry which is preliminary data.</text>
</comment>
<evidence type="ECO:0000256" key="2">
    <source>
        <dbReference type="ARBA" id="ARBA00009765"/>
    </source>
</evidence>
<dbReference type="Pfam" id="PF01544">
    <property type="entry name" value="CorA"/>
    <property type="match status" value="1"/>
</dbReference>
<keyword evidence="3" id="KW-0813">Transport</keyword>
<gene>
    <name evidence="13" type="ORF">GCM10011335_34340</name>
</gene>
<comment type="catalytic activity">
    <reaction evidence="10">
        <text>Mg(2+)(in) = Mg(2+)(out)</text>
        <dbReference type="Rhea" id="RHEA:29827"/>
        <dbReference type="ChEBI" id="CHEBI:18420"/>
    </reaction>
</comment>
<organism evidence="13 14">
    <name type="scientific">Aureimonas glaciei</name>
    <dbReference type="NCBI Taxonomy" id="1776957"/>
    <lineage>
        <taxon>Bacteria</taxon>
        <taxon>Pseudomonadati</taxon>
        <taxon>Pseudomonadota</taxon>
        <taxon>Alphaproteobacteria</taxon>
        <taxon>Hyphomicrobiales</taxon>
        <taxon>Aurantimonadaceae</taxon>
        <taxon>Aureimonas</taxon>
    </lineage>
</organism>
<keyword evidence="5 12" id="KW-0812">Transmembrane</keyword>
<dbReference type="Gene3D" id="3.30.460.20">
    <property type="entry name" value="CorA soluble domain-like"/>
    <property type="match status" value="1"/>
</dbReference>
<keyword evidence="8" id="KW-0406">Ion transport</keyword>
<dbReference type="AlphaFoldDB" id="A0A917DCC5"/>
<dbReference type="Gene3D" id="1.20.58.340">
    <property type="entry name" value="Magnesium transport protein CorA, transmembrane region"/>
    <property type="match status" value="2"/>
</dbReference>
<name>A0A917DCC5_9HYPH</name>
<evidence type="ECO:0000256" key="6">
    <source>
        <dbReference type="ARBA" id="ARBA00022842"/>
    </source>
</evidence>
<dbReference type="CDD" id="cd12830">
    <property type="entry name" value="MtCorA-like"/>
    <property type="match status" value="1"/>
</dbReference>
<keyword evidence="4" id="KW-1003">Cell membrane</keyword>
<evidence type="ECO:0000313" key="14">
    <source>
        <dbReference type="Proteomes" id="UP000613160"/>
    </source>
</evidence>
<dbReference type="SUPFAM" id="SSF143865">
    <property type="entry name" value="CorA soluble domain-like"/>
    <property type="match status" value="1"/>
</dbReference>
<comment type="subcellular location">
    <subcellularLocation>
        <location evidence="1">Cell membrane</location>
        <topology evidence="1">Multi-pass membrane protein</topology>
    </subcellularLocation>
</comment>
<evidence type="ECO:0000256" key="10">
    <source>
        <dbReference type="ARBA" id="ARBA00034269"/>
    </source>
</evidence>
<keyword evidence="6" id="KW-0460">Magnesium</keyword>
<evidence type="ECO:0000313" key="13">
    <source>
        <dbReference type="EMBL" id="GGD28326.1"/>
    </source>
</evidence>
<accession>A0A917DCC5</accession>
<dbReference type="PANTHER" id="PTHR46494">
    <property type="entry name" value="CORA FAMILY METAL ION TRANSPORTER (EUROFUNG)"/>
    <property type="match status" value="1"/>
</dbReference>
<comment type="function">
    <text evidence="11">Mediates influx of magnesium ions. Alternates between open and closed states. Activated by low cytoplasmic Mg(2+) levels. Inactive when cytoplasmic Mg(2+) levels are high.</text>
</comment>
<dbReference type="FunFam" id="1.20.58.340:FF:000004">
    <property type="entry name" value="Magnesium transport protein CorA"/>
    <property type="match status" value="1"/>
</dbReference>
<evidence type="ECO:0000256" key="7">
    <source>
        <dbReference type="ARBA" id="ARBA00022989"/>
    </source>
</evidence>
<feature type="transmembrane region" description="Helical" evidence="12">
    <location>
        <begin position="265"/>
        <end position="284"/>
    </location>
</feature>
<evidence type="ECO:0000256" key="9">
    <source>
        <dbReference type="ARBA" id="ARBA00023136"/>
    </source>
</evidence>
<dbReference type="InterPro" id="IPR045863">
    <property type="entry name" value="CorA_TM1_TM2"/>
</dbReference>
<evidence type="ECO:0000256" key="12">
    <source>
        <dbReference type="SAM" id="Phobius"/>
    </source>
</evidence>
<keyword evidence="14" id="KW-1185">Reference proteome</keyword>